<evidence type="ECO:0000313" key="2">
    <source>
        <dbReference type="EMBL" id="GBN27676.1"/>
    </source>
</evidence>
<feature type="region of interest" description="Disordered" evidence="1">
    <location>
        <begin position="33"/>
        <end position="55"/>
    </location>
</feature>
<protein>
    <submittedName>
        <fullName evidence="2">Uncharacterized protein</fullName>
    </submittedName>
</protein>
<reference evidence="2 3" key="1">
    <citation type="journal article" date="2019" name="Sci. Rep.">
        <title>Orb-weaving spider Araneus ventricosus genome elucidates the spidroin gene catalogue.</title>
        <authorList>
            <person name="Kono N."/>
            <person name="Nakamura H."/>
            <person name="Ohtoshi R."/>
            <person name="Moran D.A.P."/>
            <person name="Shinohara A."/>
            <person name="Yoshida Y."/>
            <person name="Fujiwara M."/>
            <person name="Mori M."/>
            <person name="Tomita M."/>
            <person name="Arakawa K."/>
        </authorList>
    </citation>
    <scope>NUCLEOTIDE SEQUENCE [LARGE SCALE GENOMIC DNA]</scope>
</reference>
<evidence type="ECO:0000313" key="3">
    <source>
        <dbReference type="Proteomes" id="UP000499080"/>
    </source>
</evidence>
<evidence type="ECO:0000256" key="1">
    <source>
        <dbReference type="SAM" id="MobiDB-lite"/>
    </source>
</evidence>
<accession>A0A4Y2MPY1</accession>
<dbReference type="Proteomes" id="UP000499080">
    <property type="component" value="Unassembled WGS sequence"/>
</dbReference>
<proteinExistence type="predicted"/>
<keyword evidence="3" id="KW-1185">Reference proteome</keyword>
<dbReference type="EMBL" id="BGPR01007540">
    <property type="protein sequence ID" value="GBN27676.1"/>
    <property type="molecule type" value="Genomic_DNA"/>
</dbReference>
<dbReference type="AlphaFoldDB" id="A0A4Y2MPY1"/>
<sequence length="133" mass="15347">MPDSVDGAIGVHVQKCQKFHARVQQQRIFQQRDLHKRQLESHKQNSSDVPMERNRGSINRKIGVAKGLVHYSQSIKPQKWHSENFSEFRSDSRAISTRKSIFRFFSSILISSSADIEEERTSRILTYGKMAGD</sequence>
<gene>
    <name evidence="2" type="ORF">AVEN_36467_1</name>
</gene>
<organism evidence="2 3">
    <name type="scientific">Araneus ventricosus</name>
    <name type="common">Orbweaver spider</name>
    <name type="synonym">Epeira ventricosa</name>
    <dbReference type="NCBI Taxonomy" id="182803"/>
    <lineage>
        <taxon>Eukaryota</taxon>
        <taxon>Metazoa</taxon>
        <taxon>Ecdysozoa</taxon>
        <taxon>Arthropoda</taxon>
        <taxon>Chelicerata</taxon>
        <taxon>Arachnida</taxon>
        <taxon>Araneae</taxon>
        <taxon>Araneomorphae</taxon>
        <taxon>Entelegynae</taxon>
        <taxon>Araneoidea</taxon>
        <taxon>Araneidae</taxon>
        <taxon>Araneus</taxon>
    </lineage>
</organism>
<name>A0A4Y2MPY1_ARAVE</name>
<comment type="caution">
    <text evidence="2">The sequence shown here is derived from an EMBL/GenBank/DDBJ whole genome shotgun (WGS) entry which is preliminary data.</text>
</comment>